<dbReference type="Proteomes" id="UP000664203">
    <property type="component" value="Unassembled WGS sequence"/>
</dbReference>
<evidence type="ECO:0000256" key="11">
    <source>
        <dbReference type="PROSITE-ProRule" id="PRU00282"/>
    </source>
</evidence>
<evidence type="ECO:0000256" key="2">
    <source>
        <dbReference type="ARBA" id="ARBA00004448"/>
    </source>
</evidence>
<dbReference type="OrthoDB" id="270584at2759"/>
<evidence type="ECO:0000256" key="9">
    <source>
        <dbReference type="ARBA" id="ARBA00023128"/>
    </source>
</evidence>
<dbReference type="InterPro" id="IPR023395">
    <property type="entry name" value="MCP_dom_sf"/>
</dbReference>
<dbReference type="PROSITE" id="PS50920">
    <property type="entry name" value="SOLCAR"/>
    <property type="match status" value="1"/>
</dbReference>
<dbReference type="Gene3D" id="1.50.40.10">
    <property type="entry name" value="Mitochondrial carrier domain"/>
    <property type="match status" value="1"/>
</dbReference>
<evidence type="ECO:0000256" key="5">
    <source>
        <dbReference type="ARBA" id="ARBA00022692"/>
    </source>
</evidence>
<organism evidence="13 14">
    <name type="scientific">Alectoria fallacina</name>
    <dbReference type="NCBI Taxonomy" id="1903189"/>
    <lineage>
        <taxon>Eukaryota</taxon>
        <taxon>Fungi</taxon>
        <taxon>Dikarya</taxon>
        <taxon>Ascomycota</taxon>
        <taxon>Pezizomycotina</taxon>
        <taxon>Lecanoromycetes</taxon>
        <taxon>OSLEUM clade</taxon>
        <taxon>Lecanoromycetidae</taxon>
        <taxon>Lecanorales</taxon>
        <taxon>Lecanorineae</taxon>
        <taxon>Parmeliaceae</taxon>
        <taxon>Alectoria</taxon>
    </lineage>
</organism>
<evidence type="ECO:0000256" key="7">
    <source>
        <dbReference type="ARBA" id="ARBA00022792"/>
    </source>
</evidence>
<comment type="similarity">
    <text evidence="12">Belongs to the mitochondrial carrier (TC 2.A.29) family.</text>
</comment>
<dbReference type="EMBL" id="CAJPDR010000722">
    <property type="protein sequence ID" value="CAF9942143.1"/>
    <property type="molecule type" value="Genomic_DNA"/>
</dbReference>
<gene>
    <name evidence="13" type="ORF">ALECFALPRED_009545</name>
</gene>
<feature type="repeat" description="Solcar" evidence="11">
    <location>
        <begin position="72"/>
        <end position="155"/>
    </location>
</feature>
<evidence type="ECO:0000256" key="1">
    <source>
        <dbReference type="ARBA" id="ARBA00002238"/>
    </source>
</evidence>
<accession>A0A8H3J809</accession>
<dbReference type="SUPFAM" id="SSF103506">
    <property type="entry name" value="Mitochondrial carrier"/>
    <property type="match status" value="1"/>
</dbReference>
<protein>
    <recommendedName>
        <fullName evidence="3">Mitochondrial thiamine pyrophosphate carrier 1</fullName>
    </recommendedName>
</protein>
<name>A0A8H3J809_9LECA</name>
<keyword evidence="6" id="KW-0677">Repeat</keyword>
<evidence type="ECO:0000256" key="4">
    <source>
        <dbReference type="ARBA" id="ARBA00022448"/>
    </source>
</evidence>
<comment type="subcellular location">
    <subcellularLocation>
        <location evidence="2">Mitochondrion inner membrane</location>
        <topology evidence="2">Multi-pass membrane protein</topology>
    </subcellularLocation>
</comment>
<dbReference type="Pfam" id="PF00153">
    <property type="entry name" value="Mito_carr"/>
    <property type="match status" value="1"/>
</dbReference>
<dbReference type="InterPro" id="IPR018108">
    <property type="entry name" value="MCP_transmembrane"/>
</dbReference>
<keyword evidence="10 11" id="KW-0472">Membrane</keyword>
<keyword evidence="8" id="KW-1133">Transmembrane helix</keyword>
<sequence>MSPSEAPAINCRRQLEVHSSSKTRLSDCKGNGLNIVKMVPKGAIKFGSYEASKRFFAKLQEVSDPTKISEWAQFASSGLGGVAAQFTAYPIDTLRFRMQCELVKGGVQGNRLVSQTARKMWASGGLRPFYRGLFWGLFGQFPYSTIDLTTFEYIK</sequence>
<dbReference type="PANTHER" id="PTHR24089">
    <property type="entry name" value="SOLUTE CARRIER FAMILY 25"/>
    <property type="match status" value="1"/>
</dbReference>
<keyword evidence="7" id="KW-0999">Mitochondrion inner membrane</keyword>
<dbReference type="PRINTS" id="PR00926">
    <property type="entry name" value="MITOCARRIER"/>
</dbReference>
<evidence type="ECO:0000256" key="8">
    <source>
        <dbReference type="ARBA" id="ARBA00022989"/>
    </source>
</evidence>
<dbReference type="AlphaFoldDB" id="A0A8H3J809"/>
<keyword evidence="5 11" id="KW-0812">Transmembrane</keyword>
<evidence type="ECO:0000256" key="6">
    <source>
        <dbReference type="ARBA" id="ARBA00022737"/>
    </source>
</evidence>
<proteinExistence type="inferred from homology"/>
<evidence type="ECO:0000256" key="3">
    <source>
        <dbReference type="ARBA" id="ARBA00021935"/>
    </source>
</evidence>
<evidence type="ECO:0000313" key="14">
    <source>
        <dbReference type="Proteomes" id="UP000664203"/>
    </source>
</evidence>
<keyword evidence="4 12" id="KW-0813">Transport</keyword>
<dbReference type="InterPro" id="IPR002067">
    <property type="entry name" value="MCP"/>
</dbReference>
<comment type="function">
    <text evidence="1">Mitochondrial transporter that mediates uptake of thiamine pyrophosphate (ThPP) into mitochondria.</text>
</comment>
<dbReference type="GO" id="GO:0005743">
    <property type="term" value="C:mitochondrial inner membrane"/>
    <property type="evidence" value="ECO:0007669"/>
    <property type="project" value="UniProtKB-SubCell"/>
</dbReference>
<comment type="caution">
    <text evidence="13">The sequence shown here is derived from an EMBL/GenBank/DDBJ whole genome shotgun (WGS) entry which is preliminary data.</text>
</comment>
<evidence type="ECO:0000256" key="12">
    <source>
        <dbReference type="RuleBase" id="RU000488"/>
    </source>
</evidence>
<reference evidence="13" key="1">
    <citation type="submission" date="2021-03" db="EMBL/GenBank/DDBJ databases">
        <authorList>
            <person name="Tagirdzhanova G."/>
        </authorList>
    </citation>
    <scope>NUCLEOTIDE SEQUENCE</scope>
</reference>
<keyword evidence="14" id="KW-1185">Reference proteome</keyword>
<evidence type="ECO:0000313" key="13">
    <source>
        <dbReference type="EMBL" id="CAF9942143.1"/>
    </source>
</evidence>
<keyword evidence="9" id="KW-0496">Mitochondrion</keyword>
<dbReference type="GO" id="GO:0055085">
    <property type="term" value="P:transmembrane transport"/>
    <property type="evidence" value="ECO:0007669"/>
    <property type="project" value="InterPro"/>
</dbReference>
<evidence type="ECO:0000256" key="10">
    <source>
        <dbReference type="ARBA" id="ARBA00023136"/>
    </source>
</evidence>